<evidence type="ECO:0000259" key="5">
    <source>
        <dbReference type="PROSITE" id="PS50977"/>
    </source>
</evidence>
<evidence type="ECO:0000256" key="4">
    <source>
        <dbReference type="PROSITE-ProRule" id="PRU00335"/>
    </source>
</evidence>
<dbReference type="GO" id="GO:0000976">
    <property type="term" value="F:transcription cis-regulatory region binding"/>
    <property type="evidence" value="ECO:0007669"/>
    <property type="project" value="TreeGrafter"/>
</dbReference>
<feature type="DNA-binding region" description="H-T-H motif" evidence="4">
    <location>
        <begin position="42"/>
        <end position="61"/>
    </location>
</feature>
<name>A0A5C7EMR7_9PROT</name>
<evidence type="ECO:0000256" key="3">
    <source>
        <dbReference type="ARBA" id="ARBA00023163"/>
    </source>
</evidence>
<evidence type="ECO:0000256" key="2">
    <source>
        <dbReference type="ARBA" id="ARBA00023125"/>
    </source>
</evidence>
<keyword evidence="3" id="KW-0804">Transcription</keyword>
<accession>A0A5C7EMR7</accession>
<evidence type="ECO:0000313" key="6">
    <source>
        <dbReference type="EMBL" id="TXF12816.1"/>
    </source>
</evidence>
<dbReference type="Proteomes" id="UP000321201">
    <property type="component" value="Unassembled WGS sequence"/>
</dbReference>
<keyword evidence="1" id="KW-0805">Transcription regulation</keyword>
<keyword evidence="7" id="KW-1185">Reference proteome</keyword>
<keyword evidence="2 4" id="KW-0238">DNA-binding</keyword>
<dbReference type="PROSITE" id="PS50977">
    <property type="entry name" value="HTH_TETR_2"/>
    <property type="match status" value="1"/>
</dbReference>
<sequence>MHKKQSEPRSVVRKRAVTELKRSLILEAARVVFEREGLARANIRQIAAQAGYTPGAIYFHYASKEEIYAELLAQSLDRLHQHTRQSRDLHRAPGERLRAAALAFFDYYATHPRELEMGFYLFGGIRPVGLTPELDARLNAQLRAALALIEATIVECGATPSVAARETASLFAHAVGLLILEQTKRVRLFRVEARSLFLSYVEALVERLREANKRPPKRRQPP</sequence>
<dbReference type="PANTHER" id="PTHR30055">
    <property type="entry name" value="HTH-TYPE TRANSCRIPTIONAL REGULATOR RUTR"/>
    <property type="match status" value="1"/>
</dbReference>
<dbReference type="InterPro" id="IPR001647">
    <property type="entry name" value="HTH_TetR"/>
</dbReference>
<dbReference type="InterPro" id="IPR009057">
    <property type="entry name" value="Homeodomain-like_sf"/>
</dbReference>
<dbReference type="EMBL" id="VPFL01000004">
    <property type="protein sequence ID" value="TXF12816.1"/>
    <property type="molecule type" value="Genomic_DNA"/>
</dbReference>
<evidence type="ECO:0000256" key="1">
    <source>
        <dbReference type="ARBA" id="ARBA00023015"/>
    </source>
</evidence>
<reference evidence="6 7" key="1">
    <citation type="submission" date="2019-08" db="EMBL/GenBank/DDBJ databases">
        <title>Pelomicrobium methylotrophicum gen. nov., sp. nov. a moderately thermophilic, facultatively anaerobic, lithoautotrophic and methylotrophic bacterium isolated from a terrestrial mud volcano.</title>
        <authorList>
            <person name="Slobodkina G.B."/>
            <person name="Merkel A.Y."/>
            <person name="Slobodkin A.I."/>
        </authorList>
    </citation>
    <scope>NUCLEOTIDE SEQUENCE [LARGE SCALE GENOMIC DNA]</scope>
    <source>
        <strain evidence="6 7">SM250</strain>
    </source>
</reference>
<feature type="domain" description="HTH tetR-type" evidence="5">
    <location>
        <begin position="19"/>
        <end position="79"/>
    </location>
</feature>
<evidence type="ECO:0000313" key="7">
    <source>
        <dbReference type="Proteomes" id="UP000321201"/>
    </source>
</evidence>
<dbReference type="Gene3D" id="1.10.357.10">
    <property type="entry name" value="Tetracycline Repressor, domain 2"/>
    <property type="match status" value="1"/>
</dbReference>
<dbReference type="Gene3D" id="1.10.10.60">
    <property type="entry name" value="Homeodomain-like"/>
    <property type="match status" value="1"/>
</dbReference>
<protein>
    <submittedName>
        <fullName evidence="6">TetR/AcrR family transcriptional regulator</fullName>
    </submittedName>
</protein>
<dbReference type="AlphaFoldDB" id="A0A5C7EMR7"/>
<comment type="caution">
    <text evidence="6">The sequence shown here is derived from an EMBL/GenBank/DDBJ whole genome shotgun (WGS) entry which is preliminary data.</text>
</comment>
<dbReference type="Pfam" id="PF00440">
    <property type="entry name" value="TetR_N"/>
    <property type="match status" value="1"/>
</dbReference>
<dbReference type="OrthoDB" id="7252896at2"/>
<organism evidence="6 7">
    <name type="scientific">Pelomicrobium methylotrophicum</name>
    <dbReference type="NCBI Taxonomy" id="2602750"/>
    <lineage>
        <taxon>Bacteria</taxon>
        <taxon>Pseudomonadati</taxon>
        <taxon>Pseudomonadota</taxon>
        <taxon>Hydrogenophilia</taxon>
        <taxon>Hydrogenophilia incertae sedis</taxon>
        <taxon>Pelomicrobium</taxon>
    </lineage>
</organism>
<dbReference type="InterPro" id="IPR050109">
    <property type="entry name" value="HTH-type_TetR-like_transc_reg"/>
</dbReference>
<dbReference type="RefSeq" id="WP_147798897.1">
    <property type="nucleotide sequence ID" value="NZ_VPFL01000004.1"/>
</dbReference>
<dbReference type="PANTHER" id="PTHR30055:SF234">
    <property type="entry name" value="HTH-TYPE TRANSCRIPTIONAL REGULATOR BETI"/>
    <property type="match status" value="1"/>
</dbReference>
<dbReference type="SUPFAM" id="SSF46689">
    <property type="entry name" value="Homeodomain-like"/>
    <property type="match status" value="1"/>
</dbReference>
<dbReference type="InParanoid" id="A0A5C7EMR7"/>
<dbReference type="GO" id="GO:0003700">
    <property type="term" value="F:DNA-binding transcription factor activity"/>
    <property type="evidence" value="ECO:0007669"/>
    <property type="project" value="TreeGrafter"/>
</dbReference>
<dbReference type="PRINTS" id="PR00455">
    <property type="entry name" value="HTHTETR"/>
</dbReference>
<gene>
    <name evidence="6" type="ORF">FR698_04020</name>
</gene>
<proteinExistence type="predicted"/>